<protein>
    <submittedName>
        <fullName evidence="1">HelD family protein</fullName>
    </submittedName>
</protein>
<dbReference type="Proteomes" id="UP001597326">
    <property type="component" value="Unassembled WGS sequence"/>
</dbReference>
<proteinExistence type="predicted"/>
<keyword evidence="2" id="KW-1185">Reference proteome</keyword>
<dbReference type="PANTHER" id="PTHR11070:SF45">
    <property type="entry name" value="DNA 3'-5' HELICASE"/>
    <property type="match status" value="1"/>
</dbReference>
<dbReference type="Gene3D" id="3.40.50.300">
    <property type="entry name" value="P-loop containing nucleotide triphosphate hydrolases"/>
    <property type="match status" value="3"/>
</dbReference>
<reference evidence="2" key="1">
    <citation type="journal article" date="2019" name="Int. J. Syst. Evol. Microbiol.">
        <title>The Global Catalogue of Microorganisms (GCM) 10K type strain sequencing project: providing services to taxonomists for standard genome sequencing and annotation.</title>
        <authorList>
            <consortium name="The Broad Institute Genomics Platform"/>
            <consortium name="The Broad Institute Genome Sequencing Center for Infectious Disease"/>
            <person name="Wu L."/>
            <person name="Ma J."/>
        </authorList>
    </citation>
    <scope>NUCLEOTIDE SEQUENCE [LARGE SCALE GENOMIC DNA]</scope>
    <source>
        <strain evidence="2">CAIM 431</strain>
    </source>
</reference>
<dbReference type="InterPro" id="IPR000212">
    <property type="entry name" value="DNA_helicase_UvrD/REP"/>
</dbReference>
<sequence>MPSPDSSPVLEAEREHLTASHAALRRMRAESADWTQAVAGDAVSTAYLRQMLYRRMESLEQDPDTPLFFGRLDYSRELGAEYDEVAHIGRRHVTGEVGGDPLVIDWRAPMSLPFYRARPGEPMGCSLRRRFGFSHGELSAYEDERLADPAEDSSGAAALLEAEIERPRTGPMRDIVATIQPDQDVLVRTDLATSLAIQGAPGTGKTAVGLHRAAFLLYAYRETLGRQGVLVIGPNENFLRYIGDVLPALGEIDAVQETIDSLVAGATGLEVRGVDSPERAVLLGDARMAEVAARAVWSHVSEPTETLVVPAGSRTWRIPAHYLTAAVTSLRSRGVRYLAGREMLPQRLAHQVLLRMEVGGETTDDRVQNRVARSKGVKQMVNQVWPALSVPKLVHRLLTDADFLATSADGLLDAEEQALLLGPRPARTPASQKWTAAELVLADEVADLLNRTPSLGHVIIDEAQDLSAMQLRAAGRRATTGSVTLLGDLAQATTPWASRSWQESLAHMGHPEAVISELVEGFRVPGEVIDYAARLLPSIAPQLSTPHSIRHNRGELLVQQVDQTLPALLDQASHLLQREGTVGLVVPDAEVQPVAAALEAAGTGFAHVGEGDHRLALVPASLAKGLEFDHVLLLEPADLVAAEPDRTTGLRRLYVCLTRAVTSLVVLHSQPLPSELG</sequence>
<evidence type="ECO:0000313" key="2">
    <source>
        <dbReference type="Proteomes" id="UP001597326"/>
    </source>
</evidence>
<gene>
    <name evidence="1" type="ORF">ACFSCS_00870</name>
</gene>
<evidence type="ECO:0000313" key="1">
    <source>
        <dbReference type="EMBL" id="MFD1888740.1"/>
    </source>
</evidence>
<dbReference type="RefSeq" id="WP_343871823.1">
    <property type="nucleotide sequence ID" value="NZ_BAAAIX010000002.1"/>
</dbReference>
<organism evidence="1 2">
    <name type="scientific">Luteococcus peritonei</name>
    <dbReference type="NCBI Taxonomy" id="88874"/>
    <lineage>
        <taxon>Bacteria</taxon>
        <taxon>Bacillati</taxon>
        <taxon>Actinomycetota</taxon>
        <taxon>Actinomycetes</taxon>
        <taxon>Propionibacteriales</taxon>
        <taxon>Propionibacteriaceae</taxon>
        <taxon>Luteococcus</taxon>
    </lineage>
</organism>
<dbReference type="PANTHER" id="PTHR11070">
    <property type="entry name" value="UVRD / RECB / PCRA DNA HELICASE FAMILY MEMBER"/>
    <property type="match status" value="1"/>
</dbReference>
<accession>A0ABW4RRQ5</accession>
<dbReference type="SUPFAM" id="SSF52540">
    <property type="entry name" value="P-loop containing nucleoside triphosphate hydrolases"/>
    <property type="match status" value="1"/>
</dbReference>
<name>A0ABW4RRQ5_9ACTN</name>
<comment type="caution">
    <text evidence="1">The sequence shown here is derived from an EMBL/GenBank/DDBJ whole genome shotgun (WGS) entry which is preliminary data.</text>
</comment>
<dbReference type="EMBL" id="JBHUFZ010000002">
    <property type="protein sequence ID" value="MFD1888740.1"/>
    <property type="molecule type" value="Genomic_DNA"/>
</dbReference>
<dbReference type="InterPro" id="IPR027417">
    <property type="entry name" value="P-loop_NTPase"/>
</dbReference>